<proteinExistence type="predicted"/>
<evidence type="ECO:0000313" key="1">
    <source>
        <dbReference type="EMBL" id="MBB5628773.1"/>
    </source>
</evidence>
<keyword evidence="2" id="KW-1185">Reference proteome</keyword>
<dbReference type="Proteomes" id="UP000588112">
    <property type="component" value="Unassembled WGS sequence"/>
</dbReference>
<comment type="caution">
    <text evidence="1">The sequence shown here is derived from an EMBL/GenBank/DDBJ whole genome shotgun (WGS) entry which is preliminary data.</text>
</comment>
<dbReference type="RefSeq" id="WP_184613432.1">
    <property type="nucleotide sequence ID" value="NZ_BOOS01000002.1"/>
</dbReference>
<protein>
    <recommendedName>
        <fullName evidence="3">WXG100 family type VII secretion target</fullName>
    </recommendedName>
</protein>
<accession>A0A7W8Z790</accession>
<dbReference type="EMBL" id="JACHBR010000001">
    <property type="protein sequence ID" value="MBB5628773.1"/>
    <property type="molecule type" value="Genomic_DNA"/>
</dbReference>
<gene>
    <name evidence="1" type="ORF">BJ981_004472</name>
</gene>
<evidence type="ECO:0000313" key="2">
    <source>
        <dbReference type="Proteomes" id="UP000588112"/>
    </source>
</evidence>
<reference evidence="1 2" key="1">
    <citation type="submission" date="2020-08" db="EMBL/GenBank/DDBJ databases">
        <title>Sequencing the genomes of 1000 actinobacteria strains.</title>
        <authorList>
            <person name="Klenk H.-P."/>
        </authorList>
    </citation>
    <scope>NUCLEOTIDE SEQUENCE [LARGE SCALE GENOMIC DNA]</scope>
    <source>
        <strain evidence="1 2">DSM 45790</strain>
    </source>
</reference>
<sequence>MGQEKYVTSAAIESIIKEIDQDVVPAVREWRGLVDTTTVGFPGWGALGELIIGLRYRQVQDDVRGKLAEAVTVLETWTRQLDTARANWRAAEDASTAVYV</sequence>
<organism evidence="1 2">
    <name type="scientific">Sphaerisporangium krabiense</name>
    <dbReference type="NCBI Taxonomy" id="763782"/>
    <lineage>
        <taxon>Bacteria</taxon>
        <taxon>Bacillati</taxon>
        <taxon>Actinomycetota</taxon>
        <taxon>Actinomycetes</taxon>
        <taxon>Streptosporangiales</taxon>
        <taxon>Streptosporangiaceae</taxon>
        <taxon>Sphaerisporangium</taxon>
    </lineage>
</organism>
<evidence type="ECO:0008006" key="3">
    <source>
        <dbReference type="Google" id="ProtNLM"/>
    </source>
</evidence>
<dbReference type="AlphaFoldDB" id="A0A7W8Z790"/>
<name>A0A7W8Z790_9ACTN</name>